<gene>
    <name evidence="10" type="ORF">C3L33_18844</name>
</gene>
<keyword evidence="3" id="KW-0808">Transferase</keyword>
<keyword evidence="5" id="KW-0418">Kinase</keyword>
<accession>A0A6A4L329</accession>
<evidence type="ECO:0000256" key="3">
    <source>
        <dbReference type="ARBA" id="ARBA00022679"/>
    </source>
</evidence>
<organism evidence="10 11">
    <name type="scientific">Rhododendron williamsianum</name>
    <dbReference type="NCBI Taxonomy" id="262921"/>
    <lineage>
        <taxon>Eukaryota</taxon>
        <taxon>Viridiplantae</taxon>
        <taxon>Streptophyta</taxon>
        <taxon>Embryophyta</taxon>
        <taxon>Tracheophyta</taxon>
        <taxon>Spermatophyta</taxon>
        <taxon>Magnoliopsida</taxon>
        <taxon>eudicotyledons</taxon>
        <taxon>Gunneridae</taxon>
        <taxon>Pentapetalae</taxon>
        <taxon>asterids</taxon>
        <taxon>Ericales</taxon>
        <taxon>Ericaceae</taxon>
        <taxon>Ericoideae</taxon>
        <taxon>Rhodoreae</taxon>
        <taxon>Rhododendron</taxon>
    </lineage>
</organism>
<dbReference type="InterPro" id="IPR008266">
    <property type="entry name" value="Tyr_kinase_AS"/>
</dbReference>
<comment type="catalytic activity">
    <reaction evidence="8">
        <text>L-seryl-[protein] + ATP = O-phospho-L-seryl-[protein] + ADP + H(+)</text>
        <dbReference type="Rhea" id="RHEA:17989"/>
        <dbReference type="Rhea" id="RHEA-COMP:9863"/>
        <dbReference type="Rhea" id="RHEA-COMP:11604"/>
        <dbReference type="ChEBI" id="CHEBI:15378"/>
        <dbReference type="ChEBI" id="CHEBI:29999"/>
        <dbReference type="ChEBI" id="CHEBI:30616"/>
        <dbReference type="ChEBI" id="CHEBI:83421"/>
        <dbReference type="ChEBI" id="CHEBI:456216"/>
        <dbReference type="EC" id="2.7.11.1"/>
    </reaction>
</comment>
<protein>
    <recommendedName>
        <fullName evidence="1">non-specific serine/threonine protein kinase</fullName>
        <ecNumber evidence="1">2.7.11.1</ecNumber>
    </recommendedName>
</protein>
<evidence type="ECO:0000256" key="2">
    <source>
        <dbReference type="ARBA" id="ARBA00022527"/>
    </source>
</evidence>
<sequence>MESLIKLVLSNNLLFGLIPEFPEHVSVDTNTDLIYPTKPTLSVGLLVAVTSAVSTFVTFIGPAVFLSLYENAAQIQSEEHFSQPQVTSGNSLTPNGVHRSNIHEIGWTQRVKIVEAMAHALSYLHHDCTPPIVHRDISSNNILLNSQQEAFVADFGTARLLHTESSNQSVIAGTYGYIAPVSRTQKIIEEPYRRRKFLVWPLRVAQRAAAQRLICSNQSFESRIKILSTVRSPKLKAKEERACTSESNSVNGAKNISPRCTHGLREAEHPLYFFSRIVGRGKREKKAAEEKVEPQ</sequence>
<evidence type="ECO:0000259" key="9">
    <source>
        <dbReference type="PROSITE" id="PS50011"/>
    </source>
</evidence>
<evidence type="ECO:0000256" key="8">
    <source>
        <dbReference type="ARBA" id="ARBA00048679"/>
    </source>
</evidence>
<dbReference type="PANTHER" id="PTHR48005">
    <property type="entry name" value="LEUCINE RICH REPEAT KINASE 2"/>
    <property type="match status" value="1"/>
</dbReference>
<evidence type="ECO:0000256" key="4">
    <source>
        <dbReference type="ARBA" id="ARBA00022741"/>
    </source>
</evidence>
<keyword evidence="6" id="KW-0067">ATP-binding</keyword>
<dbReference type="Proteomes" id="UP000428333">
    <property type="component" value="Linkage Group LG11"/>
</dbReference>
<dbReference type="InterPro" id="IPR051420">
    <property type="entry name" value="Ser_Thr_Kinases_DiverseReg"/>
</dbReference>
<dbReference type="Pfam" id="PF00069">
    <property type="entry name" value="Pkinase"/>
    <property type="match status" value="1"/>
</dbReference>
<dbReference type="PROSITE" id="PS00109">
    <property type="entry name" value="PROTEIN_KINASE_TYR"/>
    <property type="match status" value="1"/>
</dbReference>
<dbReference type="Gene3D" id="1.10.510.10">
    <property type="entry name" value="Transferase(Phosphotransferase) domain 1"/>
    <property type="match status" value="1"/>
</dbReference>
<dbReference type="OrthoDB" id="4062651at2759"/>
<dbReference type="EC" id="2.7.11.1" evidence="1"/>
<evidence type="ECO:0000256" key="6">
    <source>
        <dbReference type="ARBA" id="ARBA00022840"/>
    </source>
</evidence>
<evidence type="ECO:0000256" key="7">
    <source>
        <dbReference type="ARBA" id="ARBA00047899"/>
    </source>
</evidence>
<comment type="catalytic activity">
    <reaction evidence="7">
        <text>L-threonyl-[protein] + ATP = O-phospho-L-threonyl-[protein] + ADP + H(+)</text>
        <dbReference type="Rhea" id="RHEA:46608"/>
        <dbReference type="Rhea" id="RHEA-COMP:11060"/>
        <dbReference type="Rhea" id="RHEA-COMP:11605"/>
        <dbReference type="ChEBI" id="CHEBI:15378"/>
        <dbReference type="ChEBI" id="CHEBI:30013"/>
        <dbReference type="ChEBI" id="CHEBI:30616"/>
        <dbReference type="ChEBI" id="CHEBI:61977"/>
        <dbReference type="ChEBI" id="CHEBI:456216"/>
        <dbReference type="EC" id="2.7.11.1"/>
    </reaction>
</comment>
<dbReference type="PANTHER" id="PTHR48005:SF16">
    <property type="entry name" value="MDIS1-INTERACTING RECEPTOR LIKE KINASE 2-LIKE ISOFORM X1"/>
    <property type="match status" value="1"/>
</dbReference>
<dbReference type="SUPFAM" id="SSF56112">
    <property type="entry name" value="Protein kinase-like (PK-like)"/>
    <property type="match status" value="1"/>
</dbReference>
<keyword evidence="2" id="KW-0723">Serine/threonine-protein kinase</keyword>
<dbReference type="InterPro" id="IPR011009">
    <property type="entry name" value="Kinase-like_dom_sf"/>
</dbReference>
<dbReference type="GO" id="GO:0005524">
    <property type="term" value="F:ATP binding"/>
    <property type="evidence" value="ECO:0007669"/>
    <property type="project" value="UniProtKB-KW"/>
</dbReference>
<feature type="domain" description="Protein kinase" evidence="9">
    <location>
        <begin position="1"/>
        <end position="272"/>
    </location>
</feature>
<dbReference type="EMBL" id="QEFC01003186">
    <property type="protein sequence ID" value="KAE9449268.1"/>
    <property type="molecule type" value="Genomic_DNA"/>
</dbReference>
<comment type="caution">
    <text evidence="10">The sequence shown here is derived from an EMBL/GenBank/DDBJ whole genome shotgun (WGS) entry which is preliminary data.</text>
</comment>
<reference evidence="10 11" key="1">
    <citation type="journal article" date="2019" name="Genome Biol. Evol.">
        <title>The Rhododendron genome and chromosomal organization provide insight into shared whole-genome duplications across the heath family (Ericaceae).</title>
        <authorList>
            <person name="Soza V.L."/>
            <person name="Lindsley D."/>
            <person name="Waalkes A."/>
            <person name="Ramage E."/>
            <person name="Patwardhan R.P."/>
            <person name="Burton J.N."/>
            <person name="Adey A."/>
            <person name="Kumar A."/>
            <person name="Qiu R."/>
            <person name="Shendure J."/>
            <person name="Hall B."/>
        </authorList>
    </citation>
    <scope>NUCLEOTIDE SEQUENCE [LARGE SCALE GENOMIC DNA]</scope>
    <source>
        <strain evidence="10">RSF 1966-606</strain>
    </source>
</reference>
<evidence type="ECO:0000256" key="5">
    <source>
        <dbReference type="ARBA" id="ARBA00022777"/>
    </source>
</evidence>
<dbReference type="InterPro" id="IPR000719">
    <property type="entry name" value="Prot_kinase_dom"/>
</dbReference>
<name>A0A6A4L329_9ERIC</name>
<dbReference type="GO" id="GO:0004674">
    <property type="term" value="F:protein serine/threonine kinase activity"/>
    <property type="evidence" value="ECO:0007669"/>
    <property type="project" value="UniProtKB-KW"/>
</dbReference>
<dbReference type="PROSITE" id="PS50011">
    <property type="entry name" value="PROTEIN_KINASE_DOM"/>
    <property type="match status" value="1"/>
</dbReference>
<evidence type="ECO:0000256" key="1">
    <source>
        <dbReference type="ARBA" id="ARBA00012513"/>
    </source>
</evidence>
<evidence type="ECO:0000313" key="11">
    <source>
        <dbReference type="Proteomes" id="UP000428333"/>
    </source>
</evidence>
<dbReference type="AlphaFoldDB" id="A0A6A4L329"/>
<evidence type="ECO:0000313" key="10">
    <source>
        <dbReference type="EMBL" id="KAE9449268.1"/>
    </source>
</evidence>
<keyword evidence="11" id="KW-1185">Reference proteome</keyword>
<proteinExistence type="predicted"/>
<feature type="non-terminal residue" evidence="10">
    <location>
        <position position="1"/>
    </location>
</feature>
<keyword evidence="4" id="KW-0547">Nucleotide-binding</keyword>